<dbReference type="InterPro" id="IPR017927">
    <property type="entry name" value="FAD-bd_FR_type"/>
</dbReference>
<keyword evidence="3" id="KW-0813">Transport</keyword>
<evidence type="ECO:0000313" key="8">
    <source>
        <dbReference type="Proteomes" id="UP000216998"/>
    </source>
</evidence>
<feature type="domain" description="FAD-binding FR-type" evidence="6">
    <location>
        <begin position="189"/>
        <end position="341"/>
    </location>
</feature>
<dbReference type="PANTHER" id="PTHR19384:SF17">
    <property type="entry name" value="NADPH--CYTOCHROME P450 REDUCTASE"/>
    <property type="match status" value="1"/>
</dbReference>
<dbReference type="InterPro" id="IPR017938">
    <property type="entry name" value="Riboflavin_synthase-like_b-brl"/>
</dbReference>
<keyword evidence="3" id="KW-0249">Electron transport</keyword>
<dbReference type="InterPro" id="IPR001433">
    <property type="entry name" value="OxRdtase_FAD/NAD-bd"/>
</dbReference>
<dbReference type="InterPro" id="IPR008254">
    <property type="entry name" value="Flavodoxin/NO_synth"/>
</dbReference>
<protein>
    <recommendedName>
        <fullName evidence="4">NADPH--hemoprotein reductase</fullName>
        <ecNumber evidence="4">1.6.2.4</ecNumber>
    </recommendedName>
</protein>
<dbReference type="OrthoDB" id="9791166at2"/>
<evidence type="ECO:0000256" key="3">
    <source>
        <dbReference type="ARBA" id="ARBA00022982"/>
    </source>
</evidence>
<dbReference type="InterPro" id="IPR029039">
    <property type="entry name" value="Flavoprotein-like_sf"/>
</dbReference>
<dbReference type="Gene3D" id="3.40.50.80">
    <property type="entry name" value="Nucleotide-binding domain of ferredoxin-NADP reductase (FNR) module"/>
    <property type="match status" value="1"/>
</dbReference>
<sequence length="480" mass="51606">MERYLWAGLVLALYALFCAVTFRRHAARHRPAAGGAGILVAYASQTGFAEMLARQTVAGLTAAGKAAWADAIDRLDAARLAAAQQALFIVSTTGEGDAPDHAAGFVRRVMGTGATLSSLRYGLLALGDRDYARFCAFGHALDGWLRQQGAMPLFDMVEVDNGDAGALRRWQQHLGQMAGPVHLPIWTPGDYQEWVLAERHHLNPGSPGAAIFHLRLAPPAAGTADWQAGDIAEVEPCNPPDSVAAALRLRGGDRPEIRDGLTRPLSQWLARTTLPEGREPIPSRDYSIASLPDDGFLDLVVRQVTGPDGRLGLGSGWLTRHAPVGGPVRLRLRSNPGFHPPPDDRPLILIGNGTGIAGLRAHLKHRARCGHQRNWLLFGERTAQHDSLFDDDLSAWIADGTLSRLDRAFSRQGDRPVYVQHLLAAAGDRVAAWVADGAALYVCGSLEGMAGGVHAVLTDLLGADMLADLAAARRYCRDVY</sequence>
<evidence type="ECO:0000313" key="7">
    <source>
        <dbReference type="EMBL" id="OYQ35537.1"/>
    </source>
</evidence>
<dbReference type="AlphaFoldDB" id="A0A255Z207"/>
<dbReference type="GO" id="GO:0005829">
    <property type="term" value="C:cytosol"/>
    <property type="evidence" value="ECO:0007669"/>
    <property type="project" value="TreeGrafter"/>
</dbReference>
<dbReference type="RefSeq" id="WP_094455263.1">
    <property type="nucleotide sequence ID" value="NZ_NOXU01000025.1"/>
</dbReference>
<dbReference type="GO" id="GO:0010181">
    <property type="term" value="F:FMN binding"/>
    <property type="evidence" value="ECO:0007669"/>
    <property type="project" value="InterPro"/>
</dbReference>
<dbReference type="Gene3D" id="3.40.50.360">
    <property type="match status" value="1"/>
</dbReference>
<evidence type="ECO:0000259" key="6">
    <source>
        <dbReference type="PROSITE" id="PS51384"/>
    </source>
</evidence>
<dbReference type="PROSITE" id="PS51384">
    <property type="entry name" value="FAD_FR"/>
    <property type="match status" value="1"/>
</dbReference>
<dbReference type="Pfam" id="PF00258">
    <property type="entry name" value="Flavodoxin_1"/>
    <property type="match status" value="1"/>
</dbReference>
<dbReference type="InterPro" id="IPR001094">
    <property type="entry name" value="Flavdoxin-like"/>
</dbReference>
<keyword evidence="1" id="KW-0285">Flavoprotein</keyword>
<dbReference type="InterPro" id="IPR001709">
    <property type="entry name" value="Flavoprot_Pyr_Nucl_cyt_Rdtase"/>
</dbReference>
<dbReference type="PRINTS" id="PR00369">
    <property type="entry name" value="FLAVODOXIN"/>
</dbReference>
<dbReference type="CDD" id="cd06200">
    <property type="entry name" value="SiR_like1"/>
    <property type="match status" value="1"/>
</dbReference>
<proteinExistence type="predicted"/>
<reference evidence="7 8" key="1">
    <citation type="submission" date="2017-07" db="EMBL/GenBank/DDBJ databases">
        <title>Niveispirillum cyanobacteriorum sp. nov., isolated from cyanobacterial aggregates in a eutrophic lake.</title>
        <authorList>
            <person name="Cai H."/>
        </authorList>
    </citation>
    <scope>NUCLEOTIDE SEQUENCE [LARGE SCALE GENOMIC DNA]</scope>
    <source>
        <strain evidence="8">TH1-14</strain>
    </source>
</reference>
<evidence type="ECO:0000256" key="2">
    <source>
        <dbReference type="ARBA" id="ARBA00022643"/>
    </source>
</evidence>
<evidence type="ECO:0000256" key="1">
    <source>
        <dbReference type="ARBA" id="ARBA00022630"/>
    </source>
</evidence>
<organism evidence="7 8">
    <name type="scientific">Niveispirillum lacus</name>
    <dbReference type="NCBI Taxonomy" id="1981099"/>
    <lineage>
        <taxon>Bacteria</taxon>
        <taxon>Pseudomonadati</taxon>
        <taxon>Pseudomonadota</taxon>
        <taxon>Alphaproteobacteria</taxon>
        <taxon>Rhodospirillales</taxon>
        <taxon>Azospirillaceae</taxon>
        <taxon>Niveispirillum</taxon>
    </lineage>
</organism>
<dbReference type="EMBL" id="NOXU01000025">
    <property type="protein sequence ID" value="OYQ35537.1"/>
    <property type="molecule type" value="Genomic_DNA"/>
</dbReference>
<feature type="domain" description="Flavodoxin-like" evidence="5">
    <location>
        <begin position="38"/>
        <end position="175"/>
    </location>
</feature>
<dbReference type="Pfam" id="PF00175">
    <property type="entry name" value="NAD_binding_1"/>
    <property type="match status" value="1"/>
</dbReference>
<dbReference type="PROSITE" id="PS50902">
    <property type="entry name" value="FLAVODOXIN_LIKE"/>
    <property type="match status" value="1"/>
</dbReference>
<dbReference type="SUPFAM" id="SSF63380">
    <property type="entry name" value="Riboflavin synthase domain-like"/>
    <property type="match status" value="1"/>
</dbReference>
<evidence type="ECO:0000256" key="4">
    <source>
        <dbReference type="ARBA" id="ARBA00023797"/>
    </source>
</evidence>
<dbReference type="SUPFAM" id="SSF52343">
    <property type="entry name" value="Ferredoxin reductase-like, C-terminal NADP-linked domain"/>
    <property type="match status" value="1"/>
</dbReference>
<dbReference type="EC" id="1.6.2.4" evidence="4"/>
<name>A0A255Z207_9PROT</name>
<keyword evidence="2" id="KW-0288">FMN</keyword>
<dbReference type="GO" id="GO:0003958">
    <property type="term" value="F:NADPH-hemoprotein reductase activity"/>
    <property type="evidence" value="ECO:0007669"/>
    <property type="project" value="UniProtKB-EC"/>
</dbReference>
<dbReference type="PANTHER" id="PTHR19384">
    <property type="entry name" value="NITRIC OXIDE SYNTHASE-RELATED"/>
    <property type="match status" value="1"/>
</dbReference>
<dbReference type="InterPro" id="IPR039261">
    <property type="entry name" value="FNR_nucleotide-bd"/>
</dbReference>
<evidence type="ECO:0000259" key="5">
    <source>
        <dbReference type="PROSITE" id="PS50902"/>
    </source>
</evidence>
<dbReference type="SUPFAM" id="SSF52218">
    <property type="entry name" value="Flavoproteins"/>
    <property type="match status" value="1"/>
</dbReference>
<dbReference type="Proteomes" id="UP000216998">
    <property type="component" value="Unassembled WGS sequence"/>
</dbReference>
<gene>
    <name evidence="7" type="ORF">CHU95_07360</name>
</gene>
<comment type="caution">
    <text evidence="7">The sequence shown here is derived from an EMBL/GenBank/DDBJ whole genome shotgun (WGS) entry which is preliminary data.</text>
</comment>
<dbReference type="PRINTS" id="PR00371">
    <property type="entry name" value="FPNCR"/>
</dbReference>
<dbReference type="GO" id="GO:0050660">
    <property type="term" value="F:flavin adenine dinucleotide binding"/>
    <property type="evidence" value="ECO:0007669"/>
    <property type="project" value="TreeGrafter"/>
</dbReference>
<keyword evidence="8" id="KW-1185">Reference proteome</keyword>
<accession>A0A255Z207</accession>